<dbReference type="PANTHER" id="PTHR38050:SF2">
    <property type="entry name" value="FERULOYL ESTERASE C-RELATED"/>
    <property type="match status" value="1"/>
</dbReference>
<keyword evidence="4 8" id="KW-0732">Signal</keyword>
<evidence type="ECO:0000256" key="4">
    <source>
        <dbReference type="ARBA" id="ARBA00022729"/>
    </source>
</evidence>
<dbReference type="InterPro" id="IPR000801">
    <property type="entry name" value="Esterase-like"/>
</dbReference>
<keyword evidence="10" id="KW-1185">Reference proteome</keyword>
<keyword evidence="6" id="KW-0119">Carbohydrate metabolism</keyword>
<dbReference type="EMBL" id="QEEZ01000048">
    <property type="protein sequence ID" value="PWC00704.1"/>
    <property type="molecule type" value="Genomic_DNA"/>
</dbReference>
<evidence type="ECO:0000256" key="2">
    <source>
        <dbReference type="ARBA" id="ARBA00022525"/>
    </source>
</evidence>
<keyword evidence="5" id="KW-0378">Hydrolase</keyword>
<feature type="signal peptide" evidence="8">
    <location>
        <begin position="1"/>
        <end position="26"/>
    </location>
</feature>
<dbReference type="SUPFAM" id="SSF53474">
    <property type="entry name" value="alpha/beta-Hydrolases"/>
    <property type="match status" value="1"/>
</dbReference>
<evidence type="ECO:0000256" key="3">
    <source>
        <dbReference type="ARBA" id="ARBA00022651"/>
    </source>
</evidence>
<dbReference type="OrthoDB" id="9767239at2"/>
<dbReference type="GO" id="GO:0005576">
    <property type="term" value="C:extracellular region"/>
    <property type="evidence" value="ECO:0007669"/>
    <property type="project" value="UniProtKB-SubCell"/>
</dbReference>
<gene>
    <name evidence="9" type="ORF">DF222_11425</name>
</gene>
<keyword evidence="7" id="KW-0624">Polysaccharide degradation</keyword>
<organism evidence="9 10">
    <name type="scientific">Corynebacterium yudongzhengii</name>
    <dbReference type="NCBI Taxonomy" id="2080740"/>
    <lineage>
        <taxon>Bacteria</taxon>
        <taxon>Bacillati</taxon>
        <taxon>Actinomycetota</taxon>
        <taxon>Actinomycetes</taxon>
        <taxon>Mycobacteriales</taxon>
        <taxon>Corynebacteriaceae</taxon>
        <taxon>Corynebacterium</taxon>
    </lineage>
</organism>
<evidence type="ECO:0000256" key="1">
    <source>
        <dbReference type="ARBA" id="ARBA00004613"/>
    </source>
</evidence>
<evidence type="ECO:0000313" key="9">
    <source>
        <dbReference type="EMBL" id="PWC00704.1"/>
    </source>
</evidence>
<dbReference type="KEGG" id="cyz:C3B44_00360"/>
<dbReference type="AlphaFoldDB" id="A0A2U1T3X9"/>
<dbReference type="GO" id="GO:0045493">
    <property type="term" value="P:xylan catabolic process"/>
    <property type="evidence" value="ECO:0007669"/>
    <property type="project" value="UniProtKB-KW"/>
</dbReference>
<evidence type="ECO:0000313" key="10">
    <source>
        <dbReference type="Proteomes" id="UP000244989"/>
    </source>
</evidence>
<evidence type="ECO:0000256" key="7">
    <source>
        <dbReference type="ARBA" id="ARBA00023326"/>
    </source>
</evidence>
<comment type="subcellular location">
    <subcellularLocation>
        <location evidence="1">Secreted</location>
    </subcellularLocation>
</comment>
<reference evidence="10" key="1">
    <citation type="submission" date="2018-04" db="EMBL/GenBank/DDBJ databases">
        <authorList>
            <person name="Liu S."/>
            <person name="Wang Z."/>
            <person name="Li J."/>
        </authorList>
    </citation>
    <scope>NUCLEOTIDE SEQUENCE [LARGE SCALE GENOMIC DNA]</scope>
    <source>
        <strain evidence="10">2189</strain>
    </source>
</reference>
<proteinExistence type="predicted"/>
<dbReference type="Pfam" id="PF00756">
    <property type="entry name" value="Esterase"/>
    <property type="match status" value="1"/>
</dbReference>
<evidence type="ECO:0000256" key="8">
    <source>
        <dbReference type="SAM" id="SignalP"/>
    </source>
</evidence>
<feature type="chain" id="PRO_5015483038" evidence="8">
    <location>
        <begin position="27"/>
        <end position="314"/>
    </location>
</feature>
<dbReference type="InterPro" id="IPR029058">
    <property type="entry name" value="AB_hydrolase_fold"/>
</dbReference>
<evidence type="ECO:0000256" key="5">
    <source>
        <dbReference type="ARBA" id="ARBA00022801"/>
    </source>
</evidence>
<evidence type="ECO:0000256" key="6">
    <source>
        <dbReference type="ARBA" id="ARBA00023277"/>
    </source>
</evidence>
<dbReference type="Proteomes" id="UP000244989">
    <property type="component" value="Unassembled WGS sequence"/>
</dbReference>
<dbReference type="GO" id="GO:0030600">
    <property type="term" value="F:feruloyl esterase activity"/>
    <property type="evidence" value="ECO:0007669"/>
    <property type="project" value="InterPro"/>
</dbReference>
<dbReference type="PANTHER" id="PTHR38050">
    <property type="match status" value="1"/>
</dbReference>
<name>A0A2U1T3X9_9CORY</name>
<comment type="caution">
    <text evidence="9">The sequence shown here is derived from an EMBL/GenBank/DDBJ whole genome shotgun (WGS) entry which is preliminary data.</text>
</comment>
<dbReference type="RefSeq" id="WP_108430617.1">
    <property type="nucleotide sequence ID" value="NZ_CP026947.1"/>
</dbReference>
<keyword evidence="3" id="KW-0858">Xylan degradation</keyword>
<dbReference type="InterPro" id="IPR043595">
    <property type="entry name" value="FaeB/C/D"/>
</dbReference>
<sequence length="314" mass="32925">MKKSLKTALVGSVVAGAVLAAPMASAQSLSSSSWMPKIPSVEQVLDQINFEPYVPPSSSVPSLPGTTVVNTEQVWLGDRSYRISLPDNYSADREYPVVLGFAGWKEPTTQFGDISRLHEAFGSEAIVVYVDAVDGAWAGAPYAVTDSAADVGFVREVVADVAAKHGREAAQMEVYAVGFSNGGGFSSHLACVAPDLVDSVVSVGAAHYLPTLDNCAAGAVPVTLIHGTNDGVINYQGGNRHGADYYSADNALGVLGAKNNCDMSNVGEHREGNVVIRTPADCDVPTSLHRVEGGEHTWYMTPGTTNVVVDAVLN</sequence>
<protein>
    <submittedName>
        <fullName evidence="9">Polyhydroxybutyrate depolymerase</fullName>
    </submittedName>
</protein>
<accession>A0A2U1T3X9</accession>
<dbReference type="Gene3D" id="3.40.50.1820">
    <property type="entry name" value="alpha/beta hydrolase"/>
    <property type="match status" value="1"/>
</dbReference>
<keyword evidence="2" id="KW-0964">Secreted</keyword>